<organism evidence="2 3">
    <name type="scientific">Volvox reticuliferus</name>
    <dbReference type="NCBI Taxonomy" id="1737510"/>
    <lineage>
        <taxon>Eukaryota</taxon>
        <taxon>Viridiplantae</taxon>
        <taxon>Chlorophyta</taxon>
        <taxon>core chlorophytes</taxon>
        <taxon>Chlorophyceae</taxon>
        <taxon>CS clade</taxon>
        <taxon>Chlamydomonadales</taxon>
        <taxon>Volvocaceae</taxon>
        <taxon>Volvox</taxon>
    </lineage>
</organism>
<dbReference type="PANTHER" id="PTHR44329:SF214">
    <property type="entry name" value="PROTEIN KINASE DOMAIN-CONTAINING PROTEIN"/>
    <property type="match status" value="1"/>
</dbReference>
<feature type="compositionally biased region" description="Low complexity" evidence="1">
    <location>
        <begin position="247"/>
        <end position="256"/>
    </location>
</feature>
<feature type="compositionally biased region" description="Polar residues" evidence="1">
    <location>
        <begin position="602"/>
        <end position="611"/>
    </location>
</feature>
<dbReference type="EMBL" id="BNCQ01000075">
    <property type="protein sequence ID" value="GIM16227.1"/>
    <property type="molecule type" value="Genomic_DNA"/>
</dbReference>
<feature type="compositionally biased region" description="Gly residues" evidence="1">
    <location>
        <begin position="522"/>
        <end position="531"/>
    </location>
</feature>
<dbReference type="Gene3D" id="3.30.200.20">
    <property type="entry name" value="Phosphorylase Kinase, domain 1"/>
    <property type="match status" value="1"/>
</dbReference>
<feature type="region of interest" description="Disordered" evidence="1">
    <location>
        <begin position="507"/>
        <end position="531"/>
    </location>
</feature>
<feature type="compositionally biased region" description="Pro residues" evidence="1">
    <location>
        <begin position="695"/>
        <end position="708"/>
    </location>
</feature>
<dbReference type="InterPro" id="IPR011009">
    <property type="entry name" value="Kinase-like_dom_sf"/>
</dbReference>
<feature type="region of interest" description="Disordered" evidence="1">
    <location>
        <begin position="398"/>
        <end position="424"/>
    </location>
</feature>
<gene>
    <name evidence="2" type="ORF">Vretimale_18842</name>
</gene>
<feature type="compositionally biased region" description="Low complexity" evidence="1">
    <location>
        <begin position="681"/>
        <end position="691"/>
    </location>
</feature>
<name>A0A8J4GVR6_9CHLO</name>
<evidence type="ECO:0008006" key="4">
    <source>
        <dbReference type="Google" id="ProtNLM"/>
    </source>
</evidence>
<proteinExistence type="predicted"/>
<feature type="region of interest" description="Disordered" evidence="1">
    <location>
        <begin position="1"/>
        <end position="20"/>
    </location>
</feature>
<dbReference type="GO" id="GO:0004674">
    <property type="term" value="F:protein serine/threonine kinase activity"/>
    <property type="evidence" value="ECO:0007669"/>
    <property type="project" value="TreeGrafter"/>
</dbReference>
<feature type="region of interest" description="Disordered" evidence="1">
    <location>
        <begin position="593"/>
        <end position="740"/>
    </location>
</feature>
<feature type="compositionally biased region" description="Gly residues" evidence="1">
    <location>
        <begin position="408"/>
        <end position="417"/>
    </location>
</feature>
<feature type="region of interest" description="Disordered" evidence="1">
    <location>
        <begin position="247"/>
        <end position="270"/>
    </location>
</feature>
<evidence type="ECO:0000256" key="1">
    <source>
        <dbReference type="SAM" id="MobiDB-lite"/>
    </source>
</evidence>
<accession>A0A8J4GVR6</accession>
<feature type="non-terminal residue" evidence="2">
    <location>
        <position position="771"/>
    </location>
</feature>
<dbReference type="SUPFAM" id="SSF56112">
    <property type="entry name" value="Protein kinase-like (PK-like)"/>
    <property type="match status" value="1"/>
</dbReference>
<comment type="caution">
    <text evidence="2">The sequence shown here is derived from an EMBL/GenBank/DDBJ whole genome shotgun (WGS) entry which is preliminary data.</text>
</comment>
<feature type="compositionally biased region" description="Low complexity" evidence="1">
    <location>
        <begin position="625"/>
        <end position="647"/>
    </location>
</feature>
<evidence type="ECO:0000313" key="3">
    <source>
        <dbReference type="Proteomes" id="UP000722791"/>
    </source>
</evidence>
<dbReference type="Proteomes" id="UP000722791">
    <property type="component" value="Unassembled WGS sequence"/>
</dbReference>
<dbReference type="PANTHER" id="PTHR44329">
    <property type="entry name" value="SERINE/THREONINE-PROTEIN KINASE TNNI3K-RELATED"/>
    <property type="match status" value="1"/>
</dbReference>
<reference evidence="2" key="1">
    <citation type="journal article" date="2021" name="Proc. Natl. Acad. Sci. U.S.A.">
        <title>Three genomes in the algal genus Volvox reveal the fate of a haploid sex-determining region after a transition to homothallism.</title>
        <authorList>
            <person name="Yamamoto K."/>
            <person name="Hamaji T."/>
            <person name="Kawai-Toyooka H."/>
            <person name="Matsuzaki R."/>
            <person name="Takahashi F."/>
            <person name="Nishimura Y."/>
            <person name="Kawachi M."/>
            <person name="Noguchi H."/>
            <person name="Minakuchi Y."/>
            <person name="Umen J.G."/>
            <person name="Toyoda A."/>
            <person name="Nozaki H."/>
        </authorList>
    </citation>
    <scope>NUCLEOTIDE SEQUENCE</scope>
    <source>
        <strain evidence="2">NIES-3785</strain>
    </source>
</reference>
<sequence length="771" mass="79462">MGCWCSSAKPPQQSGVAEGRLSSVEGTLAENTSHAPAPVPAKSSFQLSDQNLLLTVRSNRELFDPTSVMDSGCGDARDPNSLIGGIVSARESMRQRPLSKNGCQPVLLNTACGGLRALQNSDFEDHAPLDVNGDGEIPSGAGSFACNIPATLGCRTFPNTAADGGGGENGGGAAVTSSGIDLNDVDTDGDLLKTSRHLLRSVVPLLSPANAPALSAARKSPGEPLPASGRAAALRLTAASAAEAPPLRPAAAAADGPPNPSPATGSAKRPTFIRGLTRDSFLLNNTTTTGGTTAYSGYMLRTATGRGELLHADNCWPPFQMGNPLLIQIGELLGRGGCGSVYRGHWQGRSVAVKVVQQVMLPPAGAAATPGAASGGGGGALLPPPIITPLVDYFGSSSGNARRDNKGDGGGGGGGGARPPHLPDAHISVKRLRHHNVLRTYAYAVLSAAPQLDGVLPARHEHHVVLELCDGGSLRGWLDRVCGIGGVVAGAVGPVRTALPTAFTVPRETRQQPLGSPATIHHGGGGVGGGPDLLAAAQLTVRNALDRVQAPIGTQRSPQAQDNALVPQLQPQQLQQQLQLQLQQQQQNLLPNDTLHFHQPSGEEQQPSPNSGLPIPTNPLPPQRQEPQPQLHPYSQLQPQQLSPGPYEESTATDKNPPICSPGSLSPVTEEEAEVTPSHISSSDGATAAAKAPKKPPSPLPSAVPPPKCSQTGAAEADFVEHNRSSQSASEAISRRLPGLTPAQSEQLQLLGMDWVSDSQVQLGGEGDCLA</sequence>
<dbReference type="InterPro" id="IPR051681">
    <property type="entry name" value="Ser/Thr_Kinases-Pseudokinases"/>
</dbReference>
<protein>
    <recommendedName>
        <fullName evidence="4">Protein kinase domain-containing protein</fullName>
    </recommendedName>
</protein>
<evidence type="ECO:0000313" key="2">
    <source>
        <dbReference type="EMBL" id="GIM16227.1"/>
    </source>
</evidence>
<dbReference type="AlphaFoldDB" id="A0A8J4GVR6"/>